<evidence type="ECO:0000256" key="1">
    <source>
        <dbReference type="ARBA" id="ARBA00022723"/>
    </source>
</evidence>
<dbReference type="GO" id="GO:0008233">
    <property type="term" value="F:peptidase activity"/>
    <property type="evidence" value="ECO:0007669"/>
    <property type="project" value="UniProtKB-KW"/>
</dbReference>
<keyword evidence="2 6" id="KW-0547">Nucleotide-binding</keyword>
<sequence>MARIGDGGDLLKCSFCGKSQKQVKKLIAGPGVYICDECIDLCNEIIEEELSETSDLKWDNLPKPREIYEFLDSYVIGQETAKKALSVAVYNHYKRIQSGDSGRDDAVELGKSNILLLGPTGSGKTLLAQTLAKLLNVPFAIADATALTEAGYVGEDVENILLKLIQAADYDVKKAETGIIYIDEVDKIARKSENPSITRDVSGEGVQQALLKILEGTTASVPPQGGRKHPHQEFIQIDTTNVLFICGGAFAGLEKIVESRVGKQGMGFGAQIRSKSDFEDGSAVLGDVMPEDLLKFGMIPEFIGRLPSITSVHNLDRDALINILTEPKNALVRQYHRLFELDGVDLEFTDDALEAIADQAILRGTGARGLRAIMEEVLLSVMYEVPSRQDVARVVITREAVLEHVNPTLVPRDRPKREPREKSA</sequence>
<dbReference type="Gene3D" id="3.40.50.300">
    <property type="entry name" value="P-loop containing nucleotide triphosphate hydrolases"/>
    <property type="match status" value="1"/>
</dbReference>
<dbReference type="GO" id="GO:0009376">
    <property type="term" value="C:HslUV protease complex"/>
    <property type="evidence" value="ECO:0007669"/>
    <property type="project" value="TreeGrafter"/>
</dbReference>
<evidence type="ECO:0000256" key="3">
    <source>
        <dbReference type="ARBA" id="ARBA00022833"/>
    </source>
</evidence>
<dbReference type="HAMAP" id="MF_00175">
    <property type="entry name" value="ClpX"/>
    <property type="match status" value="1"/>
</dbReference>
<dbReference type="Pfam" id="PF06689">
    <property type="entry name" value="zf-C4_ClpX"/>
    <property type="match status" value="1"/>
</dbReference>
<evidence type="ECO:0000256" key="5">
    <source>
        <dbReference type="ARBA" id="ARBA00023186"/>
    </source>
</evidence>
<keyword evidence="9" id="KW-0378">Hydrolase</keyword>
<dbReference type="InterPro" id="IPR019489">
    <property type="entry name" value="Clp_ATPase_C"/>
</dbReference>
<keyword evidence="10" id="KW-1185">Reference proteome</keyword>
<dbReference type="PANTHER" id="PTHR48102">
    <property type="entry name" value="ATP-DEPENDENT CLP PROTEASE ATP-BINDING SUBUNIT CLPX-LIKE, MITOCHONDRIAL-RELATED"/>
    <property type="match status" value="1"/>
</dbReference>
<comment type="function">
    <text evidence="6">ATP-dependent specificity component of the Clp protease. It directs the protease to specific substrates. Can perform chaperone functions in the absence of ClpP.</text>
</comment>
<dbReference type="EMBL" id="VSRQ01000001">
    <property type="protein sequence ID" value="TYK52272.1"/>
    <property type="molecule type" value="Genomic_DNA"/>
</dbReference>
<dbReference type="SUPFAM" id="SSF57716">
    <property type="entry name" value="Glucocorticoid receptor-like (DNA-binding domain)"/>
    <property type="match status" value="1"/>
</dbReference>
<dbReference type="InterPro" id="IPR010603">
    <property type="entry name" value="Znf_CppX_C4"/>
</dbReference>
<feature type="domain" description="ClpX-type ZB" evidence="8">
    <location>
        <begin position="1"/>
        <end position="54"/>
    </location>
</feature>
<dbReference type="SUPFAM" id="SSF52540">
    <property type="entry name" value="P-loop containing nucleoside triphosphate hydrolases"/>
    <property type="match status" value="1"/>
</dbReference>
<organism evidence="9 10">
    <name type="scientific">Actinomadura decatromicini</name>
    <dbReference type="NCBI Taxonomy" id="2604572"/>
    <lineage>
        <taxon>Bacteria</taxon>
        <taxon>Bacillati</taxon>
        <taxon>Actinomycetota</taxon>
        <taxon>Actinomycetes</taxon>
        <taxon>Streptosporangiales</taxon>
        <taxon>Thermomonosporaceae</taxon>
        <taxon>Actinomadura</taxon>
    </lineage>
</organism>
<dbReference type="SMART" id="SM00382">
    <property type="entry name" value="AAA"/>
    <property type="match status" value="1"/>
</dbReference>
<reference evidence="9 10" key="1">
    <citation type="submission" date="2019-08" db="EMBL/GenBank/DDBJ databases">
        <title>Actinomadura sp. nov. CYP1-5 isolated from mountain soil.</title>
        <authorList>
            <person name="Songsumanus A."/>
            <person name="Kuncharoen N."/>
            <person name="Kudo T."/>
            <person name="Yuki M."/>
            <person name="Igarashi Y."/>
            <person name="Tanasupawat S."/>
        </authorList>
    </citation>
    <scope>NUCLEOTIDE SEQUENCE [LARGE SCALE GENOMIC DNA]</scope>
    <source>
        <strain evidence="9 10">CYP1-5</strain>
    </source>
</reference>
<dbReference type="InterPro" id="IPR050052">
    <property type="entry name" value="ATP-dep_Clp_protease_ClpX"/>
</dbReference>
<dbReference type="FunFam" id="1.10.8.60:FF:000002">
    <property type="entry name" value="ATP-dependent Clp protease ATP-binding subunit ClpX"/>
    <property type="match status" value="1"/>
</dbReference>
<keyword evidence="9" id="KW-0645">Protease</keyword>
<accession>A0A5D3FW42</accession>
<gene>
    <name evidence="6 9" type="primary">clpX</name>
    <name evidence="9" type="ORF">FXF68_00205</name>
</gene>
<dbReference type="InterPro" id="IPR038366">
    <property type="entry name" value="Znf_CppX_C4_sf"/>
</dbReference>
<dbReference type="CDD" id="cd19497">
    <property type="entry name" value="RecA-like_ClpX"/>
    <property type="match status" value="1"/>
</dbReference>
<dbReference type="RefSeq" id="WP_148756802.1">
    <property type="nucleotide sequence ID" value="NZ_VSRQ01000001.1"/>
</dbReference>
<dbReference type="PANTHER" id="PTHR48102:SF7">
    <property type="entry name" value="ATP-DEPENDENT CLP PROTEASE ATP-BINDING SUBUNIT CLPX-LIKE, MITOCHONDRIAL"/>
    <property type="match status" value="1"/>
</dbReference>
<dbReference type="InterPro" id="IPR059188">
    <property type="entry name" value="Znf_CLPX-like"/>
</dbReference>
<dbReference type="GO" id="GO:0140662">
    <property type="term" value="F:ATP-dependent protein folding chaperone"/>
    <property type="evidence" value="ECO:0007669"/>
    <property type="project" value="InterPro"/>
</dbReference>
<dbReference type="Gene3D" id="6.20.220.10">
    <property type="entry name" value="ClpX chaperone, C4-type zinc finger domain"/>
    <property type="match status" value="1"/>
</dbReference>
<dbReference type="AlphaFoldDB" id="A0A5D3FW42"/>
<dbReference type="Pfam" id="PF07724">
    <property type="entry name" value="AAA_2"/>
    <property type="match status" value="1"/>
</dbReference>
<dbReference type="Proteomes" id="UP000323505">
    <property type="component" value="Unassembled WGS sequence"/>
</dbReference>
<dbReference type="InterPro" id="IPR003959">
    <property type="entry name" value="ATPase_AAA_core"/>
</dbReference>
<dbReference type="GO" id="GO:0051082">
    <property type="term" value="F:unfolded protein binding"/>
    <property type="evidence" value="ECO:0007669"/>
    <property type="project" value="UniProtKB-UniRule"/>
</dbReference>
<keyword evidence="3 6" id="KW-0862">Zinc</keyword>
<dbReference type="SMART" id="SM01086">
    <property type="entry name" value="ClpB_D2-small"/>
    <property type="match status" value="1"/>
</dbReference>
<dbReference type="NCBIfam" id="NF003745">
    <property type="entry name" value="PRK05342.1"/>
    <property type="match status" value="1"/>
</dbReference>
<dbReference type="InterPro" id="IPR004487">
    <property type="entry name" value="Clp_protease_ATP-bd_su_ClpX"/>
</dbReference>
<keyword evidence="1 6" id="KW-0479">Metal-binding</keyword>
<dbReference type="GO" id="GO:0051301">
    <property type="term" value="P:cell division"/>
    <property type="evidence" value="ECO:0007669"/>
    <property type="project" value="TreeGrafter"/>
</dbReference>
<evidence type="ECO:0000256" key="2">
    <source>
        <dbReference type="ARBA" id="ARBA00022741"/>
    </source>
</evidence>
<evidence type="ECO:0000256" key="7">
    <source>
        <dbReference type="PROSITE-ProRule" id="PRU01250"/>
    </source>
</evidence>
<evidence type="ECO:0000256" key="6">
    <source>
        <dbReference type="HAMAP-Rule" id="MF_00175"/>
    </source>
</evidence>
<proteinExistence type="inferred from homology"/>
<dbReference type="InterPro" id="IPR027417">
    <property type="entry name" value="P-loop_NTPase"/>
</dbReference>
<feature type="binding site" evidence="6 7">
    <location>
        <position position="38"/>
    </location>
    <ligand>
        <name>Zn(2+)</name>
        <dbReference type="ChEBI" id="CHEBI:29105"/>
    </ligand>
</feature>
<comment type="caution">
    <text evidence="9">The sequence shown here is derived from an EMBL/GenBank/DDBJ whole genome shotgun (WGS) entry which is preliminary data.</text>
</comment>
<dbReference type="SMART" id="SM00994">
    <property type="entry name" value="zf-C4_ClpX"/>
    <property type="match status" value="1"/>
</dbReference>
<feature type="binding site" evidence="6 7">
    <location>
        <position position="13"/>
    </location>
    <ligand>
        <name>Zn(2+)</name>
        <dbReference type="ChEBI" id="CHEBI:29105"/>
    </ligand>
</feature>
<dbReference type="PROSITE" id="PS51902">
    <property type="entry name" value="CLPX_ZB"/>
    <property type="match status" value="1"/>
</dbReference>
<dbReference type="InterPro" id="IPR003593">
    <property type="entry name" value="AAA+_ATPase"/>
</dbReference>
<feature type="binding site" evidence="6 7">
    <location>
        <position position="35"/>
    </location>
    <ligand>
        <name>Zn(2+)</name>
        <dbReference type="ChEBI" id="CHEBI:29105"/>
    </ligand>
</feature>
<dbReference type="FunFam" id="3.40.50.300:FF:000005">
    <property type="entry name" value="ATP-dependent Clp protease ATP-binding subunit ClpX"/>
    <property type="match status" value="1"/>
</dbReference>
<dbReference type="NCBIfam" id="TIGR00382">
    <property type="entry name" value="clpX"/>
    <property type="match status" value="1"/>
</dbReference>
<dbReference type="Pfam" id="PF10431">
    <property type="entry name" value="ClpB_D2-small"/>
    <property type="match status" value="1"/>
</dbReference>
<evidence type="ECO:0000313" key="9">
    <source>
        <dbReference type="EMBL" id="TYK52272.1"/>
    </source>
</evidence>
<dbReference type="GO" id="GO:0051603">
    <property type="term" value="P:proteolysis involved in protein catabolic process"/>
    <property type="evidence" value="ECO:0007669"/>
    <property type="project" value="TreeGrafter"/>
</dbReference>
<keyword evidence="4 6" id="KW-0067">ATP-binding</keyword>
<name>A0A5D3FW42_9ACTN</name>
<dbReference type="GO" id="GO:0008270">
    <property type="term" value="F:zinc ion binding"/>
    <property type="evidence" value="ECO:0007669"/>
    <property type="project" value="UniProtKB-UniRule"/>
</dbReference>
<evidence type="ECO:0000259" key="8">
    <source>
        <dbReference type="PROSITE" id="PS51902"/>
    </source>
</evidence>
<evidence type="ECO:0000313" key="10">
    <source>
        <dbReference type="Proteomes" id="UP000323505"/>
    </source>
</evidence>
<dbReference type="GO" id="GO:0016887">
    <property type="term" value="F:ATP hydrolysis activity"/>
    <property type="evidence" value="ECO:0007669"/>
    <property type="project" value="InterPro"/>
</dbReference>
<dbReference type="GO" id="GO:0046983">
    <property type="term" value="F:protein dimerization activity"/>
    <property type="evidence" value="ECO:0007669"/>
    <property type="project" value="UniProtKB-UniRule"/>
</dbReference>
<protein>
    <recommendedName>
        <fullName evidence="6">ATP-dependent Clp protease ATP-binding subunit ClpX</fullName>
    </recommendedName>
</protein>
<feature type="binding site" evidence="6">
    <location>
        <begin position="119"/>
        <end position="126"/>
    </location>
    <ligand>
        <name>ATP</name>
        <dbReference type="ChEBI" id="CHEBI:30616"/>
    </ligand>
</feature>
<keyword evidence="5 6" id="KW-0143">Chaperone</keyword>
<dbReference type="GO" id="GO:0005524">
    <property type="term" value="F:ATP binding"/>
    <property type="evidence" value="ECO:0007669"/>
    <property type="project" value="UniProtKB-UniRule"/>
</dbReference>
<dbReference type="InterPro" id="IPR046425">
    <property type="entry name" value="ClpX_bact"/>
</dbReference>
<feature type="binding site" evidence="6 7">
    <location>
        <position position="16"/>
    </location>
    <ligand>
        <name>Zn(2+)</name>
        <dbReference type="ChEBI" id="CHEBI:29105"/>
    </ligand>
</feature>
<evidence type="ECO:0000256" key="4">
    <source>
        <dbReference type="ARBA" id="ARBA00022840"/>
    </source>
</evidence>
<comment type="subunit">
    <text evidence="6">Component of the ClpX-ClpP complex. Forms a hexameric ring that, in the presence of ATP, binds to fourteen ClpP subunits assembled into a disk-like structure with a central cavity, resembling the structure of eukaryotic proteasomes.</text>
</comment>
<dbReference type="Gene3D" id="1.10.8.60">
    <property type="match status" value="1"/>
</dbReference>
<comment type="similarity">
    <text evidence="6 7">Belongs to the ClpX chaperone family.</text>
</comment>